<dbReference type="InterPro" id="IPR046947">
    <property type="entry name" value="LytR-like"/>
</dbReference>
<evidence type="ECO:0000313" key="5">
    <source>
        <dbReference type="Proteomes" id="UP000032233"/>
    </source>
</evidence>
<reference evidence="4 5" key="1">
    <citation type="submission" date="2013-11" db="EMBL/GenBank/DDBJ databases">
        <title>Metagenomic analysis of a methanogenic consortium involved in long chain n-alkane degradation.</title>
        <authorList>
            <person name="Davidova I.A."/>
            <person name="Callaghan A.V."/>
            <person name="Wawrik B."/>
            <person name="Pruitt S."/>
            <person name="Marks C."/>
            <person name="Duncan K.E."/>
            <person name="Suflita J.M."/>
        </authorList>
    </citation>
    <scope>NUCLEOTIDE SEQUENCE [LARGE SCALE GENOMIC DNA]</scope>
    <source>
        <strain evidence="4 5">SPR</strain>
    </source>
</reference>
<dbReference type="InterPro" id="IPR001789">
    <property type="entry name" value="Sig_transdc_resp-reg_receiver"/>
</dbReference>
<dbReference type="STRING" id="1429043.X474_19150"/>
<dbReference type="PROSITE" id="PS50930">
    <property type="entry name" value="HTH_LYTTR"/>
    <property type="match status" value="1"/>
</dbReference>
<dbReference type="Pfam" id="PF04397">
    <property type="entry name" value="LytTR"/>
    <property type="match status" value="1"/>
</dbReference>
<name>A0A0D2J9U8_9BACT</name>
<feature type="domain" description="Response regulatory" evidence="2">
    <location>
        <begin position="2"/>
        <end position="114"/>
    </location>
</feature>
<dbReference type="EMBL" id="AZAC01000032">
    <property type="protein sequence ID" value="KIX12451.1"/>
    <property type="molecule type" value="Genomic_DNA"/>
</dbReference>
<protein>
    <recommendedName>
        <fullName evidence="6">Transcriptional regulator</fullName>
    </recommendedName>
</protein>
<dbReference type="InParanoid" id="A0A0D2J9U8"/>
<keyword evidence="1" id="KW-0597">Phosphoprotein</keyword>
<comment type="caution">
    <text evidence="4">The sequence shown here is derived from an EMBL/GenBank/DDBJ whole genome shotgun (WGS) entry which is preliminary data.</text>
</comment>
<evidence type="ECO:0000313" key="4">
    <source>
        <dbReference type="EMBL" id="KIX12451.1"/>
    </source>
</evidence>
<dbReference type="Proteomes" id="UP000032233">
    <property type="component" value="Unassembled WGS sequence"/>
</dbReference>
<dbReference type="SMART" id="SM00448">
    <property type="entry name" value="REC"/>
    <property type="match status" value="1"/>
</dbReference>
<dbReference type="InterPro" id="IPR007492">
    <property type="entry name" value="LytTR_DNA-bd_dom"/>
</dbReference>
<dbReference type="SMART" id="SM00850">
    <property type="entry name" value="LytTR"/>
    <property type="match status" value="1"/>
</dbReference>
<evidence type="ECO:0008006" key="6">
    <source>
        <dbReference type="Google" id="ProtNLM"/>
    </source>
</evidence>
<gene>
    <name evidence="4" type="ORF">X474_19150</name>
</gene>
<evidence type="ECO:0000259" key="2">
    <source>
        <dbReference type="PROSITE" id="PS50110"/>
    </source>
</evidence>
<feature type="domain" description="HTH LytTR-type" evidence="3">
    <location>
        <begin position="150"/>
        <end position="252"/>
    </location>
</feature>
<dbReference type="GO" id="GO:0003677">
    <property type="term" value="F:DNA binding"/>
    <property type="evidence" value="ECO:0007669"/>
    <property type="project" value="InterPro"/>
</dbReference>
<dbReference type="Gene3D" id="3.40.50.2300">
    <property type="match status" value="1"/>
</dbReference>
<accession>A0A0D2J9U8</accession>
<dbReference type="AlphaFoldDB" id="A0A0D2J9U8"/>
<dbReference type="Pfam" id="PF00072">
    <property type="entry name" value="Response_reg"/>
    <property type="match status" value="1"/>
</dbReference>
<dbReference type="FunCoup" id="A0A0D2J9U8">
    <property type="interactions" value="79"/>
</dbReference>
<sequence length="252" mass="28748">MTAIIADDEKELRDYLRSCLKQVWPELQVLGEAENGRQALALFEEFDPQVAFLDIRMPGLSGMDVAKKIGGECWVVFVTAYDSYAVEAFEARALDYLLKPVTQNRLAETVERLKKRISKDDPPTEQMQGMLKDLLATLPKEDSPKYLRWLKIPHGSGVRLVSVEEVSYFQAKDKYTLVMTAQGESLIRKSLKELSQELDPDLFWPVHRNCIVNVSAISKVSKGFHGKGEISLKNRSESLPVSRNYMKQFRMM</sequence>
<dbReference type="PANTHER" id="PTHR37299:SF1">
    <property type="entry name" value="STAGE 0 SPORULATION PROTEIN A HOMOLOG"/>
    <property type="match status" value="1"/>
</dbReference>
<dbReference type="SUPFAM" id="SSF52172">
    <property type="entry name" value="CheY-like"/>
    <property type="match status" value="1"/>
</dbReference>
<dbReference type="Gene3D" id="2.40.50.1020">
    <property type="entry name" value="LytTr DNA-binding domain"/>
    <property type="match status" value="1"/>
</dbReference>
<dbReference type="InterPro" id="IPR011006">
    <property type="entry name" value="CheY-like_superfamily"/>
</dbReference>
<feature type="modified residue" description="4-aspartylphosphate" evidence="1">
    <location>
        <position position="54"/>
    </location>
</feature>
<dbReference type="PANTHER" id="PTHR37299">
    <property type="entry name" value="TRANSCRIPTIONAL REGULATOR-RELATED"/>
    <property type="match status" value="1"/>
</dbReference>
<organism evidence="4 5">
    <name type="scientific">Dethiosulfatarculus sandiegensis</name>
    <dbReference type="NCBI Taxonomy" id="1429043"/>
    <lineage>
        <taxon>Bacteria</taxon>
        <taxon>Pseudomonadati</taxon>
        <taxon>Thermodesulfobacteriota</taxon>
        <taxon>Desulfarculia</taxon>
        <taxon>Desulfarculales</taxon>
        <taxon>Desulfarculaceae</taxon>
        <taxon>Dethiosulfatarculus</taxon>
    </lineage>
</organism>
<proteinExistence type="predicted"/>
<evidence type="ECO:0000256" key="1">
    <source>
        <dbReference type="PROSITE-ProRule" id="PRU00169"/>
    </source>
</evidence>
<evidence type="ECO:0000259" key="3">
    <source>
        <dbReference type="PROSITE" id="PS50930"/>
    </source>
</evidence>
<keyword evidence="5" id="KW-1185">Reference proteome</keyword>
<dbReference type="GO" id="GO:0000156">
    <property type="term" value="F:phosphorelay response regulator activity"/>
    <property type="evidence" value="ECO:0007669"/>
    <property type="project" value="InterPro"/>
</dbReference>
<dbReference type="PROSITE" id="PS50110">
    <property type="entry name" value="RESPONSE_REGULATORY"/>
    <property type="match status" value="1"/>
</dbReference>